<protein>
    <recommendedName>
        <fullName evidence="10">POTRA domain-containing protein</fullName>
    </recommendedName>
</protein>
<evidence type="ECO:0000256" key="7">
    <source>
        <dbReference type="ARBA" id="ARBA00023136"/>
    </source>
</evidence>
<proteinExistence type="predicted"/>
<gene>
    <name evidence="11" type="ORF">CRI93_11690</name>
</gene>
<accession>A0A2H3NVG9</accession>
<dbReference type="PROSITE" id="PS51779">
    <property type="entry name" value="POTRA"/>
    <property type="match status" value="1"/>
</dbReference>
<evidence type="ECO:0000256" key="1">
    <source>
        <dbReference type="ARBA" id="ARBA00004370"/>
    </source>
</evidence>
<keyword evidence="5 9" id="KW-0812">Transmembrane</keyword>
<evidence type="ECO:0000313" key="12">
    <source>
        <dbReference type="Proteomes" id="UP000221024"/>
    </source>
</evidence>
<evidence type="ECO:0000256" key="6">
    <source>
        <dbReference type="ARBA" id="ARBA00022989"/>
    </source>
</evidence>
<evidence type="ECO:0000259" key="10">
    <source>
        <dbReference type="PROSITE" id="PS51779"/>
    </source>
</evidence>
<comment type="subcellular location">
    <subcellularLocation>
        <location evidence="1">Membrane</location>
    </subcellularLocation>
</comment>
<evidence type="ECO:0000256" key="2">
    <source>
        <dbReference type="ARBA" id="ARBA00022475"/>
    </source>
</evidence>
<keyword evidence="2" id="KW-1003">Cell membrane</keyword>
<dbReference type="PANTHER" id="PTHR35851">
    <property type="entry name" value="CELL DIVISION PROTEIN FTSQ"/>
    <property type="match status" value="1"/>
</dbReference>
<keyword evidence="8" id="KW-0131">Cell cycle</keyword>
<dbReference type="AlphaFoldDB" id="A0A2H3NVG9"/>
<name>A0A2H3NVG9_9BACT</name>
<keyword evidence="12" id="KW-1185">Reference proteome</keyword>
<evidence type="ECO:0000256" key="3">
    <source>
        <dbReference type="ARBA" id="ARBA00022519"/>
    </source>
</evidence>
<dbReference type="Proteomes" id="UP000221024">
    <property type="component" value="Unassembled WGS sequence"/>
</dbReference>
<reference evidence="11 12" key="1">
    <citation type="submission" date="2017-10" db="EMBL/GenBank/DDBJ databases">
        <title>Draft genome of Longimonas halophila.</title>
        <authorList>
            <person name="Goh K.M."/>
            <person name="Shamsir M.S."/>
            <person name="Lim S.W."/>
        </authorList>
    </citation>
    <scope>NUCLEOTIDE SEQUENCE [LARGE SCALE GENOMIC DNA]</scope>
    <source>
        <strain evidence="11 12">KCTC 42399</strain>
    </source>
</reference>
<sequence length="253" mass="28136">MKLSVRHLLRDNASRPATAATGVVALAVLVLVGALAWRWAAGGTVSAVHVSGHTVLSADSVRTLADLQTGQPLRTVEPERTAGRLNKHPWIAESTVRPRPFRNRVDIKIQERTPYGRWVTPRGSPRFFLDANGHALPARSDTTFDVPLVYDDSVSYHTTEPVVRPATQQMLRALATADTARALISGFRTDPDHAVDLYVTHPEGYTMTVHMGHTRYSNKLQRLKAFHTHVLPYTDGPIRTIDLRFEEQVITQP</sequence>
<dbReference type="Pfam" id="PF08478">
    <property type="entry name" value="POTRA_1"/>
    <property type="match status" value="1"/>
</dbReference>
<evidence type="ECO:0000313" key="11">
    <source>
        <dbReference type="EMBL" id="PEN05760.1"/>
    </source>
</evidence>
<keyword evidence="3" id="KW-0997">Cell inner membrane</keyword>
<comment type="caution">
    <text evidence="11">The sequence shown here is derived from an EMBL/GenBank/DDBJ whole genome shotgun (WGS) entry which is preliminary data.</text>
</comment>
<dbReference type="OrthoDB" id="1466667at2"/>
<dbReference type="Pfam" id="PF03799">
    <property type="entry name" value="FtsQ_DivIB_C"/>
    <property type="match status" value="1"/>
</dbReference>
<dbReference type="InterPro" id="IPR005548">
    <property type="entry name" value="Cell_div_FtsQ/DivIB_C"/>
</dbReference>
<evidence type="ECO:0000256" key="4">
    <source>
        <dbReference type="ARBA" id="ARBA00022618"/>
    </source>
</evidence>
<dbReference type="GO" id="GO:0016020">
    <property type="term" value="C:membrane"/>
    <property type="evidence" value="ECO:0007669"/>
    <property type="project" value="UniProtKB-SubCell"/>
</dbReference>
<keyword evidence="4" id="KW-0132">Cell division</keyword>
<feature type="transmembrane region" description="Helical" evidence="9">
    <location>
        <begin position="20"/>
        <end position="40"/>
    </location>
</feature>
<organism evidence="11 12">
    <name type="scientific">Longimonas halophila</name>
    <dbReference type="NCBI Taxonomy" id="1469170"/>
    <lineage>
        <taxon>Bacteria</taxon>
        <taxon>Pseudomonadati</taxon>
        <taxon>Rhodothermota</taxon>
        <taxon>Rhodothermia</taxon>
        <taxon>Rhodothermales</taxon>
        <taxon>Salisaetaceae</taxon>
        <taxon>Longimonas</taxon>
    </lineage>
</organism>
<dbReference type="PANTHER" id="PTHR35851:SF1">
    <property type="entry name" value="CELL DIVISION PROTEIN FTSQ"/>
    <property type="match status" value="1"/>
</dbReference>
<evidence type="ECO:0000256" key="9">
    <source>
        <dbReference type="SAM" id="Phobius"/>
    </source>
</evidence>
<evidence type="ECO:0000256" key="5">
    <source>
        <dbReference type="ARBA" id="ARBA00022692"/>
    </source>
</evidence>
<dbReference type="RefSeq" id="WP_098062822.1">
    <property type="nucleotide sequence ID" value="NZ_PDEP01000011.1"/>
</dbReference>
<dbReference type="InterPro" id="IPR013685">
    <property type="entry name" value="POTRA_FtsQ_type"/>
</dbReference>
<dbReference type="Gene3D" id="3.10.20.310">
    <property type="entry name" value="membrane protein fhac"/>
    <property type="match status" value="1"/>
</dbReference>
<evidence type="ECO:0000256" key="8">
    <source>
        <dbReference type="ARBA" id="ARBA00023306"/>
    </source>
</evidence>
<keyword evidence="6 9" id="KW-1133">Transmembrane helix</keyword>
<dbReference type="InterPro" id="IPR034746">
    <property type="entry name" value="POTRA"/>
</dbReference>
<dbReference type="EMBL" id="PDEP01000011">
    <property type="protein sequence ID" value="PEN05760.1"/>
    <property type="molecule type" value="Genomic_DNA"/>
</dbReference>
<dbReference type="InterPro" id="IPR026579">
    <property type="entry name" value="FtsQ"/>
</dbReference>
<dbReference type="GO" id="GO:0090529">
    <property type="term" value="P:cell septum assembly"/>
    <property type="evidence" value="ECO:0007669"/>
    <property type="project" value="InterPro"/>
</dbReference>
<keyword evidence="7 9" id="KW-0472">Membrane</keyword>
<feature type="domain" description="POTRA" evidence="10">
    <location>
        <begin position="43"/>
        <end position="112"/>
    </location>
</feature>